<keyword evidence="3" id="KW-0813">Transport</keyword>
<dbReference type="InterPro" id="IPR011527">
    <property type="entry name" value="ABC1_TM_dom"/>
</dbReference>
<organism evidence="15 16">
    <name type="scientific">Hordeum vulgare subsp. vulgare</name>
    <name type="common">Domesticated barley</name>
    <dbReference type="NCBI Taxonomy" id="112509"/>
    <lineage>
        <taxon>Eukaryota</taxon>
        <taxon>Viridiplantae</taxon>
        <taxon>Streptophyta</taxon>
        <taxon>Embryophyta</taxon>
        <taxon>Tracheophyta</taxon>
        <taxon>Spermatophyta</taxon>
        <taxon>Magnoliopsida</taxon>
        <taxon>Liliopsida</taxon>
        <taxon>Poales</taxon>
        <taxon>Poaceae</taxon>
        <taxon>BOP clade</taxon>
        <taxon>Pooideae</taxon>
        <taxon>Triticodae</taxon>
        <taxon>Triticeae</taxon>
        <taxon>Hordeinae</taxon>
        <taxon>Hordeum</taxon>
    </lineage>
</organism>
<evidence type="ECO:0000259" key="13">
    <source>
        <dbReference type="PROSITE" id="PS50893"/>
    </source>
</evidence>
<keyword evidence="9 12" id="KW-0472">Membrane</keyword>
<evidence type="ECO:0000256" key="1">
    <source>
        <dbReference type="ARBA" id="ARBA00004651"/>
    </source>
</evidence>
<dbReference type="GO" id="GO:0016020">
    <property type="term" value="C:membrane"/>
    <property type="evidence" value="ECO:0000318"/>
    <property type="project" value="GO_Central"/>
</dbReference>
<dbReference type="GO" id="GO:0055085">
    <property type="term" value="P:transmembrane transport"/>
    <property type="evidence" value="ECO:0000318"/>
    <property type="project" value="GO_Central"/>
</dbReference>
<comment type="similarity">
    <text evidence="2">Belongs to the ABC transporter superfamily. ABCB family. Multidrug resistance exporter (TC 3.A.1.201) subfamily.</text>
</comment>
<dbReference type="CDD" id="cd18578">
    <property type="entry name" value="ABC_6TM_Pgp_ABCB1_D2_like"/>
    <property type="match status" value="1"/>
</dbReference>
<feature type="domain" description="ABC transmembrane type-1" evidence="14">
    <location>
        <begin position="38"/>
        <end position="324"/>
    </location>
</feature>
<feature type="transmembrane region" description="Helical" evidence="12">
    <location>
        <begin position="829"/>
        <end position="846"/>
    </location>
</feature>
<dbReference type="EnsemblPlants" id="HORVU.MOREX.r3.3HG0282580.1">
    <property type="protein sequence ID" value="HORVU.MOREX.r3.3HG0282580.1"/>
    <property type="gene ID" value="HORVU.MOREX.r3.3HG0282580"/>
</dbReference>
<evidence type="ECO:0000256" key="9">
    <source>
        <dbReference type="ARBA" id="ARBA00023136"/>
    </source>
</evidence>
<feature type="region of interest" description="Disordered" evidence="11">
    <location>
        <begin position="600"/>
        <end position="620"/>
    </location>
</feature>
<dbReference type="GO" id="GO:0016887">
    <property type="term" value="F:ATP hydrolysis activity"/>
    <property type="evidence" value="ECO:0007669"/>
    <property type="project" value="InterPro"/>
</dbReference>
<evidence type="ECO:0000313" key="16">
    <source>
        <dbReference type="Proteomes" id="UP000011116"/>
    </source>
</evidence>
<feature type="transmembrane region" description="Helical" evidence="12">
    <location>
        <begin position="684"/>
        <end position="706"/>
    </location>
</feature>
<feature type="domain" description="ABC transmembrane type-1" evidence="14">
    <location>
        <begin position="686"/>
        <end position="972"/>
    </location>
</feature>
<dbReference type="InterPro" id="IPR017871">
    <property type="entry name" value="ABC_transporter-like_CS"/>
</dbReference>
<feature type="transmembrane region" description="Helical" evidence="12">
    <location>
        <begin position="260"/>
        <end position="283"/>
    </location>
</feature>
<feature type="transmembrane region" description="Helical" evidence="12">
    <location>
        <begin position="805"/>
        <end position="823"/>
    </location>
</feature>
<dbReference type="PROSITE" id="PS50893">
    <property type="entry name" value="ABC_TRANSPORTER_2"/>
    <property type="match status" value="2"/>
</dbReference>
<dbReference type="Gene3D" id="3.40.50.300">
    <property type="entry name" value="P-loop containing nucleotide triphosphate hydrolases"/>
    <property type="match status" value="2"/>
</dbReference>
<evidence type="ECO:0000259" key="14">
    <source>
        <dbReference type="PROSITE" id="PS50929"/>
    </source>
</evidence>
<reference evidence="16" key="1">
    <citation type="journal article" date="2012" name="Nature">
        <title>A physical, genetic and functional sequence assembly of the barley genome.</title>
        <authorList>
            <consortium name="The International Barley Genome Sequencing Consortium"/>
            <person name="Mayer K.F."/>
            <person name="Waugh R."/>
            <person name="Brown J.W."/>
            <person name="Schulman A."/>
            <person name="Langridge P."/>
            <person name="Platzer M."/>
            <person name="Fincher G.B."/>
            <person name="Muehlbauer G.J."/>
            <person name="Sato K."/>
            <person name="Close T.J."/>
            <person name="Wise R.P."/>
            <person name="Stein N."/>
        </authorList>
    </citation>
    <scope>NUCLEOTIDE SEQUENCE [LARGE SCALE GENOMIC DNA]</scope>
    <source>
        <strain evidence="16">cv. Morex</strain>
    </source>
</reference>
<reference evidence="15" key="3">
    <citation type="submission" date="2022-01" db="UniProtKB">
        <authorList>
            <consortium name="EnsemblPlants"/>
        </authorList>
    </citation>
    <scope>IDENTIFICATION</scope>
    <source>
        <strain evidence="15">subsp. vulgare</strain>
    </source>
</reference>
<dbReference type="CDD" id="cd18577">
    <property type="entry name" value="ABC_6TM_Pgp_ABCB1_D1_like"/>
    <property type="match status" value="1"/>
</dbReference>
<dbReference type="GO" id="GO:0005524">
    <property type="term" value="F:ATP binding"/>
    <property type="evidence" value="ECO:0007669"/>
    <property type="project" value="UniProtKB-KW"/>
</dbReference>
<evidence type="ECO:0000256" key="3">
    <source>
        <dbReference type="ARBA" id="ARBA00022448"/>
    </source>
</evidence>
<keyword evidence="6" id="KW-0547">Nucleotide-binding</keyword>
<dbReference type="CDD" id="cd03249">
    <property type="entry name" value="ABC_MTABC3_MDL1_MDL2"/>
    <property type="match status" value="2"/>
</dbReference>
<feature type="transmembrane region" description="Helical" evidence="12">
    <location>
        <begin position="947"/>
        <end position="967"/>
    </location>
</feature>
<dbReference type="SMART" id="SM00382">
    <property type="entry name" value="AAA"/>
    <property type="match status" value="2"/>
</dbReference>
<feature type="domain" description="ABC transporter" evidence="13">
    <location>
        <begin position="359"/>
        <end position="595"/>
    </location>
</feature>
<dbReference type="Pfam" id="PF00664">
    <property type="entry name" value="ABC_membrane"/>
    <property type="match status" value="2"/>
</dbReference>
<evidence type="ECO:0000256" key="5">
    <source>
        <dbReference type="ARBA" id="ARBA00022737"/>
    </source>
</evidence>
<dbReference type="PROSITE" id="PS50929">
    <property type="entry name" value="ABC_TM1F"/>
    <property type="match status" value="2"/>
</dbReference>
<evidence type="ECO:0000256" key="12">
    <source>
        <dbReference type="SAM" id="Phobius"/>
    </source>
</evidence>
<keyword evidence="4 12" id="KW-0812">Transmembrane</keyword>
<evidence type="ECO:0000256" key="11">
    <source>
        <dbReference type="SAM" id="MobiDB-lite"/>
    </source>
</evidence>
<evidence type="ECO:0000256" key="6">
    <source>
        <dbReference type="ARBA" id="ARBA00022741"/>
    </source>
</evidence>
<dbReference type="SUPFAM" id="SSF52540">
    <property type="entry name" value="P-loop containing nucleoside triphosphate hydrolases"/>
    <property type="match status" value="2"/>
</dbReference>
<dbReference type="Gramene" id="HORVU.MOREX.r3.3HG0282580.1">
    <property type="protein sequence ID" value="HORVU.MOREX.r3.3HG0282580.1"/>
    <property type="gene ID" value="HORVU.MOREX.r3.3HG0282580"/>
</dbReference>
<evidence type="ECO:0000256" key="7">
    <source>
        <dbReference type="ARBA" id="ARBA00022840"/>
    </source>
</evidence>
<dbReference type="InterPro" id="IPR003439">
    <property type="entry name" value="ABC_transporter-like_ATP-bd"/>
</dbReference>
<dbReference type="FunFam" id="1.20.1560.10:FF:000044">
    <property type="entry name" value="ABC transporter B family member 9"/>
    <property type="match status" value="1"/>
</dbReference>
<feature type="transmembrane region" description="Helical" evidence="12">
    <location>
        <begin position="726"/>
        <end position="749"/>
    </location>
</feature>
<dbReference type="GO" id="GO:0042626">
    <property type="term" value="F:ATPase-coupled transmembrane transporter activity"/>
    <property type="evidence" value="ECO:0000318"/>
    <property type="project" value="GO_Central"/>
</dbReference>
<feature type="domain" description="ABC transporter" evidence="13">
    <location>
        <begin position="1007"/>
        <end position="1244"/>
    </location>
</feature>
<dbReference type="Pfam" id="PF00005">
    <property type="entry name" value="ABC_tran"/>
    <property type="match status" value="2"/>
</dbReference>
<comment type="subcellular location">
    <subcellularLocation>
        <location evidence="1">Cell membrane</location>
        <topology evidence="1">Multi-pass membrane protein</topology>
    </subcellularLocation>
</comment>
<keyword evidence="10" id="KW-0325">Glycoprotein</keyword>
<dbReference type="Gene3D" id="1.20.1560.10">
    <property type="entry name" value="ABC transporter type 1, transmembrane domain"/>
    <property type="match status" value="1"/>
</dbReference>
<dbReference type="SMR" id="A0A8I6XVU7"/>
<reference evidence="15" key="2">
    <citation type="submission" date="2020-10" db="EMBL/GenBank/DDBJ databases">
        <authorList>
            <person name="Scholz U."/>
            <person name="Mascher M."/>
            <person name="Fiebig A."/>
        </authorList>
    </citation>
    <scope>NUCLEOTIDE SEQUENCE [LARGE SCALE GENOMIC DNA]</scope>
    <source>
        <strain evidence="15">cv. Morex</strain>
    </source>
</reference>
<proteinExistence type="inferred from homology"/>
<keyword evidence="16" id="KW-1185">Reference proteome</keyword>
<dbReference type="AlphaFoldDB" id="A0A8I6XVU7"/>
<keyword evidence="5" id="KW-0677">Repeat</keyword>
<evidence type="ECO:0000256" key="10">
    <source>
        <dbReference type="ARBA" id="ARBA00023180"/>
    </source>
</evidence>
<dbReference type="SUPFAM" id="SSF90123">
    <property type="entry name" value="ABC transporter transmembrane region"/>
    <property type="match status" value="2"/>
</dbReference>
<dbReference type="Gramene" id="HORVU.MOREX.r2.3HG0234270.1">
    <property type="protein sequence ID" value="HORVU.MOREX.r2.3HG0234270.1"/>
    <property type="gene ID" value="HORVU.MOREX.r2.3HG0234270"/>
</dbReference>
<evidence type="ECO:0000313" key="15">
    <source>
        <dbReference type="EnsemblPlants" id="HORVU.MOREX.r3.3HG0282580.1"/>
    </source>
</evidence>
<accession>A0A8I6XVU7</accession>
<dbReference type="PROSITE" id="PS00211">
    <property type="entry name" value="ABC_TRANSPORTER_1"/>
    <property type="match status" value="2"/>
</dbReference>
<name>A0A8I6XVU7_HORVV</name>
<protein>
    <recommendedName>
        <fullName evidence="17">MDR-like ABC transporter</fullName>
    </recommendedName>
</protein>
<dbReference type="InterPro" id="IPR039421">
    <property type="entry name" value="Type_1_exporter"/>
</dbReference>
<dbReference type="GO" id="GO:0140359">
    <property type="term" value="F:ABC-type transporter activity"/>
    <property type="evidence" value="ECO:0007669"/>
    <property type="project" value="InterPro"/>
</dbReference>
<evidence type="ECO:0000256" key="2">
    <source>
        <dbReference type="ARBA" id="ARBA00007577"/>
    </source>
</evidence>
<feature type="transmembrane region" description="Helical" evidence="12">
    <location>
        <begin position="84"/>
        <end position="105"/>
    </location>
</feature>
<dbReference type="InterPro" id="IPR027417">
    <property type="entry name" value="P-loop_NTPase"/>
</dbReference>
<dbReference type="FunFam" id="1.20.1560.10:FF:000360">
    <property type="entry name" value="Os01g0533900 protein"/>
    <property type="match status" value="1"/>
</dbReference>
<feature type="transmembrane region" description="Helical" evidence="12">
    <location>
        <begin position="908"/>
        <end position="935"/>
    </location>
</feature>
<keyword evidence="8 12" id="KW-1133">Transmembrane helix</keyword>
<dbReference type="InterPro" id="IPR003593">
    <property type="entry name" value="AAA+_ATPase"/>
</dbReference>
<evidence type="ECO:0000256" key="8">
    <source>
        <dbReference type="ARBA" id="ARBA00022989"/>
    </source>
</evidence>
<dbReference type="Proteomes" id="UP000011116">
    <property type="component" value="Chromosome 3H"/>
</dbReference>
<feature type="transmembrane region" description="Helical" evidence="12">
    <location>
        <begin position="178"/>
        <end position="203"/>
    </location>
</feature>
<dbReference type="PANTHER" id="PTHR24222:SF75">
    <property type="entry name" value="ABC TRANSPORTER B FAMILY MEMBER 9"/>
    <property type="match status" value="1"/>
</dbReference>
<dbReference type="FunFam" id="3.40.50.300:FF:000066">
    <property type="entry name" value="ABC transporter B family member 1"/>
    <property type="match status" value="2"/>
</dbReference>
<dbReference type="GO" id="GO:0005886">
    <property type="term" value="C:plasma membrane"/>
    <property type="evidence" value="ECO:0007669"/>
    <property type="project" value="UniProtKB-SubCell"/>
</dbReference>
<evidence type="ECO:0008006" key="17">
    <source>
        <dbReference type="Google" id="ProtNLM"/>
    </source>
</evidence>
<dbReference type="PANTHER" id="PTHR24222">
    <property type="entry name" value="ABC TRANSPORTER B FAMILY"/>
    <property type="match status" value="1"/>
</dbReference>
<dbReference type="InterPro" id="IPR036640">
    <property type="entry name" value="ABC1_TM_sf"/>
</dbReference>
<evidence type="ECO:0000256" key="4">
    <source>
        <dbReference type="ARBA" id="ARBA00022692"/>
    </source>
</evidence>
<sequence>MDATAEASDEGKGDRPEKKVPLLGMFRYADRLDVLLMAVGSLGAVANGVSEPLISVLFGDVINSFGESTTSTVLGAVTKVCLNFIYLGIGAAVASFLQVSCWTMAGERHSARIRSLYLKSVLRQDIAFFDTQMTTGEAVSRMSSDTVMIQDALGEKAGKLVQLTSAFLGGFIIAFTKAWLLTLAMLTSLPLIAIAGAVSAQLLTRVSSKRLTSYSDAADTVELTIGSIRTVVSFNGEKKAIEMYNKFIKNAYKTVVEEGLVSGFGMGSVFCIIFSSYGLAFWYGGKLIIDKGYTGGKIITVLFAVLTGATSLGNATPSISAIAGGQSAAYRLFETIERKPEIDSDDTSGMVLENIKGDVELKDVYFSYPARPRQLVLDGLSLQVASGTTTAIVGESGSGKSTVISLVERFYDPQAGEVLIDRVNIKNLSLDWIRGNIGLVSQEPSLFMTSIKDNIIYGKEDATLEEIKRAAELANAASFINKLPNGYNTLVGQHGTLLSGGQKQRIAIARAILKDPKILLLDEATSALDVESERIVQEALNRIMVERTTLIVAHRLSTVRNVDCITVVHQGKIVEQGPHQALVKDSNGAYSQLIRLQETHGNERRKIQDPGVPNSLSKSTTLSIRRSMTTDSFGNSNRYSFRSVELHEDKITGEQNKEDLPDGKTLQKAPIGRLFYLNKPEVPFLLLGVIAASVHGIIFPMFGILMSGVIKSFYEPPDKLRKDSSFWASIAVVLGVAAFIAIPAEYLLFGIAGGKLIERVRTMSFQNIVHQEIAWFDNPSNSSGALGTRLSVDALNVRRLVGDNLGIIVQSTAAIITGLVIAFTADWRLALIIICVIPLVGAQGYAQVKFFKGFSEEAKEMYEDASQVATDAVSSIRTIASFCAEKRVVTTYNKKCEALRKQGIQTGIVGGLGFGFSLLVLYLTYALCFYVGAQFVRQGKTTFVDVFRVFFALVLAAVGVSQASALASNAEKARNSAVSVFSILDRKSKIDTSSDEGLMLENVTGDIDFSNVSFKYPSRPDVQIFSDFTLHIPSRKTIALVGESGSGKSTIIALLERFYDPDSGRISVDGVEIKSLRISWLRDQMGLVGQEPVLFNDTIRANITYGKHGEANEEEITAVAKAANAHEFISSLPQGYDTPVGEKGVQLSGGQKQRVAIARAIIKDPKILLLDEATSSLDAESERIVQNALDRVMVSRTTIVVAHRLSTIRGADMIAVIKEGKIAEKGKHEALMRIKNGVYASLLELRHNSE</sequence>
<keyword evidence="7" id="KW-0067">ATP-binding</keyword>